<dbReference type="EMBL" id="CP120678">
    <property type="protein sequence ID" value="WIW71806.1"/>
    <property type="molecule type" value="Genomic_DNA"/>
</dbReference>
<accession>A0A9Y2ETM6</accession>
<sequence length="195" mass="22363">MKVSRKKIFIVLLLYIFCAVGWSFFSEAIARNAPDEKELGLIRLHVLANSDSNEDQILKQKVRDGILAYLEPKMKLAEKNSDARQIIIDNKNALIELAYKVIHENGYHYSVDLELGVFEFPIKSYGDLVLPAGQYEAVRILIGEAKGSNWWCVLYPPLCFVEESKVNSVMLSDSEAKDEDIHFKFKIVELLKEYM</sequence>
<proteinExistence type="predicted"/>
<dbReference type="RefSeq" id="WP_309320748.1">
    <property type="nucleotide sequence ID" value="NZ_CP120678.1"/>
</dbReference>
<evidence type="ECO:0000313" key="1">
    <source>
        <dbReference type="EMBL" id="WIW71806.1"/>
    </source>
</evidence>
<dbReference type="Proteomes" id="UP001243623">
    <property type="component" value="Chromosome"/>
</dbReference>
<dbReference type="KEGG" id="sgbi:P3F81_05810"/>
<organism evidence="1 2">
    <name type="scientific">Selenobaculum gibii</name>
    <dbReference type="NCBI Taxonomy" id="3054208"/>
    <lineage>
        <taxon>Bacteria</taxon>
        <taxon>Bacillati</taxon>
        <taxon>Bacillota</taxon>
        <taxon>Negativicutes</taxon>
        <taxon>Selenomonadales</taxon>
        <taxon>Selenomonadaceae</taxon>
        <taxon>Selenobaculum</taxon>
    </lineage>
</organism>
<evidence type="ECO:0000313" key="2">
    <source>
        <dbReference type="Proteomes" id="UP001243623"/>
    </source>
</evidence>
<dbReference type="InterPro" id="IPR014202">
    <property type="entry name" value="Spore_II_R"/>
</dbReference>
<gene>
    <name evidence="1" type="primary">spoIIR</name>
    <name evidence="1" type="ORF">P3F81_05810</name>
</gene>
<dbReference type="Pfam" id="PF09551">
    <property type="entry name" value="Spore_II_R"/>
    <property type="match status" value="1"/>
</dbReference>
<dbReference type="NCBIfam" id="TIGR02837">
    <property type="entry name" value="spore_II_R"/>
    <property type="match status" value="1"/>
</dbReference>
<reference evidence="1" key="1">
    <citation type="submission" date="2023-03" db="EMBL/GenBank/DDBJ databases">
        <title>Selenobaculum gbiensis gen. nov. sp. nov., a new bacterium isolated from the gut microbiota of IBD patient.</title>
        <authorList>
            <person name="Yeo S."/>
            <person name="Park H."/>
            <person name="Huh C.S."/>
        </authorList>
    </citation>
    <scope>NUCLEOTIDE SEQUENCE</scope>
    <source>
        <strain evidence="1">ICN-92133</strain>
    </source>
</reference>
<dbReference type="AlphaFoldDB" id="A0A9Y2ETM6"/>
<protein>
    <submittedName>
        <fullName evidence="1">Stage II sporulation protein R</fullName>
    </submittedName>
</protein>
<name>A0A9Y2ETM6_9FIRM</name>
<keyword evidence="2" id="KW-1185">Reference proteome</keyword>